<protein>
    <recommendedName>
        <fullName evidence="7">RNA-directed RNA polymerase</fullName>
        <ecNumber evidence="7">2.7.7.48</ecNumber>
    </recommendedName>
</protein>
<dbReference type="GO" id="GO:0000166">
    <property type="term" value="F:nucleotide binding"/>
    <property type="evidence" value="ECO:0007669"/>
    <property type="project" value="UniProtKB-KW"/>
</dbReference>
<evidence type="ECO:0000256" key="6">
    <source>
        <dbReference type="ARBA" id="ARBA00048744"/>
    </source>
</evidence>
<evidence type="ECO:0000256" key="2">
    <source>
        <dbReference type="ARBA" id="ARBA00022484"/>
    </source>
</evidence>
<dbReference type="GO" id="GO:0003723">
    <property type="term" value="F:RNA binding"/>
    <property type="evidence" value="ECO:0007669"/>
    <property type="project" value="InterPro"/>
</dbReference>
<dbReference type="InterPro" id="IPR001795">
    <property type="entry name" value="RNA-dir_pol_luteovirus"/>
</dbReference>
<gene>
    <name evidence="8" type="primary">RdRp</name>
</gene>
<keyword evidence="2 7" id="KW-0696">RNA-directed RNA polymerase</keyword>
<keyword evidence="3 7" id="KW-0808">Transferase</keyword>
<comment type="catalytic activity">
    <reaction evidence="6 7">
        <text>RNA(n) + a ribonucleoside 5'-triphosphate = RNA(n+1) + diphosphate</text>
        <dbReference type="Rhea" id="RHEA:21248"/>
        <dbReference type="Rhea" id="RHEA-COMP:14527"/>
        <dbReference type="Rhea" id="RHEA-COMP:17342"/>
        <dbReference type="ChEBI" id="CHEBI:33019"/>
        <dbReference type="ChEBI" id="CHEBI:61557"/>
        <dbReference type="ChEBI" id="CHEBI:140395"/>
        <dbReference type="EC" id="2.7.7.48"/>
    </reaction>
</comment>
<comment type="similarity">
    <text evidence="1">Belongs to the totiviridae RNA-directed RNA polymerase family.</text>
</comment>
<proteinExistence type="inferred from homology"/>
<dbReference type="EMBL" id="KT921784">
    <property type="protein sequence ID" value="AMU19320.1"/>
    <property type="molecule type" value="Genomic_RNA"/>
</dbReference>
<sequence length="1147" mass="132791">MSLKEFPDLNLMVEGIINKFTIKLSGIETLPFLSNTDILLVNVKDYLAQYPLTDNNYNYREDNFRNILNWIMIEPLPREIYSYLPNKLFKMIKDFVIFDIVEYLPKLNNYIRSLLTNNIIEIPSYVFLKPTGRLGGKTHLLLGDLLELYGFKFSNLNDSDEKEGILPIYVEINKNRLYNNINLVDISHLFKLNKDNVLLSDLIYTLISLLLYQLSFMLYEDWNSINVAGLFISPISSPLGFIPLLFFIVSEIIKFPILDASKICKRFQNTIRVAGRIPFINILITQESEYVLDRELGILNVEGIRMLYGIESLLGPSEYYKFEPISEIITRQVSPNLELSLYKGGSRGNNTYSTTIESINRREENIRKDMYNSMFFSIVKRIHRPFKTFRDWFKVKFSWSASGGCPGAKVNWSADERIRVNKRGALLNVSVEEVVKAINDSFLNPVHYSKAARKYEKGKNRVIWNTSLLMYLAQSYLLYTFESVLDPLQHDQSFELNQISSWNASTANADLRFISNRERLLSLNNHCGLMFDYSDFNINHSIIVQNKLYDVLSQVLMNKMKVNQENYPQVIKDIKWLTEYVMRAKTFTVLDAGIEDNYISKVMRSLESGERGTSFINTFLSNCYIRNLNTNALNLLGNKLLINNLWLQGDDVFSVTNSLENSAMAVNLFNCLGYAGQPFKIGLSYHNNGEFLRLSYDPKNKTIGGYPIRSCAGLVSGEFFKESVYDPDVRAGCYLNSIIRCNIRGAIIPNKLMFLLAKRNCKLVYTIPENNIKIRMIGDPTLALLPSILGGFGINSILDIGMKHQVISTDQLLNRLNFSPGYLRHGWFSKKVNAIKYPRDSFSINNLFWIRRNKESTNTVNNNQLFSYYILKTDTNTPTLKFDKIPDVLGDKNIPDYFSAYLINPQKSYTKAITQNIIKSSVMGALPKELLSRSLTAYGAEHYKYRHKIQVGWDKYTTHFDKSYLKLNYIMVYMNTFIDFIIECDNPRKEDNFSISVNLNYGILPSLFIEYGFSLQENFERVLDGLNNREILDLIASVQHHKFNVSTFYRNILSLNKYNSLLYIRWIRGKILLFPPCFNLIDSDIINIWRGWSLLLIEKMILNGIHLVESDIPYLVLELELLIEQYIKERLQSVNKLNEFYSIQTKA</sequence>
<dbReference type="GO" id="GO:0006351">
    <property type="term" value="P:DNA-templated transcription"/>
    <property type="evidence" value="ECO:0007669"/>
    <property type="project" value="InterPro"/>
</dbReference>
<dbReference type="SUPFAM" id="SSF56672">
    <property type="entry name" value="DNA/RNA polymerases"/>
    <property type="match status" value="1"/>
</dbReference>
<feature type="transmembrane region" description="Helical" evidence="7">
    <location>
        <begin position="225"/>
        <end position="249"/>
    </location>
</feature>
<keyword evidence="7" id="KW-1133">Transmembrane helix</keyword>
<organism evidence="8">
    <name type="scientific">Papaya meleira virus</name>
    <dbReference type="NCBI Taxonomy" id="1497848"/>
    <lineage>
        <taxon>Viruses</taxon>
        <taxon>Riboviria</taxon>
        <taxon>Orthornavirae</taxon>
        <taxon>Duplornaviricota</taxon>
        <taxon>Chrymotiviricetes</taxon>
        <taxon>Ghabrivirales</taxon>
        <taxon>Totiviridae</taxon>
    </lineage>
</organism>
<reference evidence="8" key="2">
    <citation type="journal article" date="2016" name="PLoS ONE">
        <title>The dsRNA Virus Papaya Meleira Virus and an ssRNA Virus Are Associated with Papaya Sticky Disease.</title>
        <authorList>
            <person name="Sa Antunes T.F."/>
            <person name="Amaral R.J."/>
            <person name="Ventura J.A."/>
            <person name="Godinho M.T."/>
            <person name="Amaral J.G."/>
            <person name="Souza F.O."/>
            <person name="Zerbini P.A."/>
            <person name="Zerbini F.M."/>
            <person name="Fernandes P.M."/>
        </authorList>
    </citation>
    <scope>NUCLEOTIDE SEQUENCE</scope>
</reference>
<evidence type="ECO:0000313" key="8">
    <source>
        <dbReference type="EMBL" id="AMU19320.1"/>
    </source>
</evidence>
<dbReference type="InterPro" id="IPR043502">
    <property type="entry name" value="DNA/RNA_pol_sf"/>
</dbReference>
<evidence type="ECO:0000256" key="4">
    <source>
        <dbReference type="ARBA" id="ARBA00022695"/>
    </source>
</evidence>
<keyword evidence="7" id="KW-0693">Viral RNA replication</keyword>
<keyword evidence="7" id="KW-0812">Transmembrane</keyword>
<keyword evidence="4 7" id="KW-0548">Nucleotidyltransferase</keyword>
<evidence type="ECO:0000256" key="1">
    <source>
        <dbReference type="ARBA" id="ARBA00010455"/>
    </source>
</evidence>
<dbReference type="Pfam" id="PF02123">
    <property type="entry name" value="RdRP_4"/>
    <property type="match status" value="1"/>
</dbReference>
<keyword evidence="5 7" id="KW-0547">Nucleotide-binding</keyword>
<feature type="transmembrane region" description="Helical" evidence="7">
    <location>
        <begin position="197"/>
        <end position="219"/>
    </location>
</feature>
<evidence type="ECO:0000256" key="7">
    <source>
        <dbReference type="RuleBase" id="RU364050"/>
    </source>
</evidence>
<accession>A0A172JTZ1</accession>
<evidence type="ECO:0000256" key="5">
    <source>
        <dbReference type="ARBA" id="ARBA00022741"/>
    </source>
</evidence>
<keyword evidence="7" id="KW-0472">Membrane</keyword>
<name>A0A172JTZ1_9VIRU</name>
<reference evidence="8" key="1">
    <citation type="submission" date="2015-10" db="EMBL/GenBank/DDBJ databases">
        <authorList>
            <person name="Gilbert D.G."/>
        </authorList>
    </citation>
    <scope>NUCLEOTIDE SEQUENCE</scope>
</reference>
<dbReference type="EC" id="2.7.7.48" evidence="7"/>
<dbReference type="GO" id="GO:0003968">
    <property type="term" value="F:RNA-directed RNA polymerase activity"/>
    <property type="evidence" value="ECO:0007669"/>
    <property type="project" value="UniProtKB-KW"/>
</dbReference>
<evidence type="ECO:0000256" key="3">
    <source>
        <dbReference type="ARBA" id="ARBA00022679"/>
    </source>
</evidence>